<evidence type="ECO:0000256" key="1">
    <source>
        <dbReference type="SAM" id="MobiDB-lite"/>
    </source>
</evidence>
<name>A0AAI9YTU8_9PEZI</name>
<gene>
    <name evidence="2" type="ORF">CCOS01_09190</name>
</gene>
<dbReference type="RefSeq" id="XP_060312050.1">
    <property type="nucleotide sequence ID" value="XM_060457350.1"/>
</dbReference>
<dbReference type="Proteomes" id="UP001240678">
    <property type="component" value="Unassembled WGS sequence"/>
</dbReference>
<keyword evidence="3" id="KW-1185">Reference proteome</keyword>
<sequence length="178" mass="19376">MDQDRKTWNEKKVIVPDVPLQVVMVDSARMHPSSRFLLSNTRIYFPSEVGLLGKTLCKRPPASVLDAHLGTMGAQLGVDSLKARVEAVEAQGVGSRHGRQSISGDVCNATAFHPPRLPAAAPPSRSRISVKPSSPTSTFAMSKDRRSYTRLAAPHVHDAPLNQGLIWVHAAPQPLTRF</sequence>
<evidence type="ECO:0000313" key="3">
    <source>
        <dbReference type="Proteomes" id="UP001240678"/>
    </source>
</evidence>
<dbReference type="GeneID" id="85340897"/>
<comment type="caution">
    <text evidence="2">The sequence shown here is derived from an EMBL/GenBank/DDBJ whole genome shotgun (WGS) entry which is preliminary data.</text>
</comment>
<dbReference type="AlphaFoldDB" id="A0AAI9YTU8"/>
<reference evidence="2 3" key="1">
    <citation type="submission" date="2016-10" db="EMBL/GenBank/DDBJ databases">
        <title>The genome sequence of Colletotrichum fioriniae PJ7.</title>
        <authorList>
            <person name="Baroncelli R."/>
        </authorList>
    </citation>
    <scope>NUCLEOTIDE SEQUENCE [LARGE SCALE GENOMIC DNA]</scope>
    <source>
        <strain evidence="2 3">IMI 309622</strain>
    </source>
</reference>
<organism evidence="2 3">
    <name type="scientific">Colletotrichum costaricense</name>
    <dbReference type="NCBI Taxonomy" id="1209916"/>
    <lineage>
        <taxon>Eukaryota</taxon>
        <taxon>Fungi</taxon>
        <taxon>Dikarya</taxon>
        <taxon>Ascomycota</taxon>
        <taxon>Pezizomycotina</taxon>
        <taxon>Sordariomycetes</taxon>
        <taxon>Hypocreomycetidae</taxon>
        <taxon>Glomerellales</taxon>
        <taxon>Glomerellaceae</taxon>
        <taxon>Colletotrichum</taxon>
        <taxon>Colletotrichum acutatum species complex</taxon>
    </lineage>
</organism>
<proteinExistence type="predicted"/>
<feature type="compositionally biased region" description="Polar residues" evidence="1">
    <location>
        <begin position="131"/>
        <end position="140"/>
    </location>
</feature>
<dbReference type="EMBL" id="MOOE01000009">
    <property type="protein sequence ID" value="KAK1524103.1"/>
    <property type="molecule type" value="Genomic_DNA"/>
</dbReference>
<accession>A0AAI9YTU8</accession>
<evidence type="ECO:0000313" key="2">
    <source>
        <dbReference type="EMBL" id="KAK1524103.1"/>
    </source>
</evidence>
<feature type="region of interest" description="Disordered" evidence="1">
    <location>
        <begin position="115"/>
        <end position="143"/>
    </location>
</feature>
<protein>
    <submittedName>
        <fullName evidence="2">Uncharacterized protein</fullName>
    </submittedName>
</protein>